<protein>
    <submittedName>
        <fullName evidence="7">Methyl-accepting chemotaxis protein</fullName>
    </submittedName>
</protein>
<evidence type="ECO:0000259" key="6">
    <source>
        <dbReference type="PROSITE" id="PS50885"/>
    </source>
</evidence>
<dbReference type="CDD" id="cd06225">
    <property type="entry name" value="HAMP"/>
    <property type="match status" value="1"/>
</dbReference>
<dbReference type="SMART" id="SM00304">
    <property type="entry name" value="HAMP"/>
    <property type="match status" value="1"/>
</dbReference>
<dbReference type="EMBL" id="JAEEGB010000038">
    <property type="protein sequence ID" value="MBI6875171.1"/>
    <property type="molecule type" value="Genomic_DNA"/>
</dbReference>
<gene>
    <name evidence="7" type="ORF">I6U51_21080</name>
</gene>
<dbReference type="SUPFAM" id="SSF103190">
    <property type="entry name" value="Sensory domain-like"/>
    <property type="match status" value="1"/>
</dbReference>
<comment type="caution">
    <text evidence="7">The sequence shown here is derived from an EMBL/GenBank/DDBJ whole genome shotgun (WGS) entry which is preliminary data.</text>
</comment>
<evidence type="ECO:0000313" key="8">
    <source>
        <dbReference type="Proteomes" id="UP000622687"/>
    </source>
</evidence>
<dbReference type="InterPro" id="IPR029151">
    <property type="entry name" value="Sensor-like_sf"/>
</dbReference>
<dbReference type="Pfam" id="PF00015">
    <property type="entry name" value="MCPsignal"/>
    <property type="match status" value="1"/>
</dbReference>
<evidence type="ECO:0000256" key="3">
    <source>
        <dbReference type="PROSITE-ProRule" id="PRU00284"/>
    </source>
</evidence>
<dbReference type="InterPro" id="IPR003660">
    <property type="entry name" value="HAMP_dom"/>
</dbReference>
<dbReference type="PROSITE" id="PS50111">
    <property type="entry name" value="CHEMOTAXIS_TRANSDUC_2"/>
    <property type="match status" value="1"/>
</dbReference>
<feature type="transmembrane region" description="Helical" evidence="4">
    <location>
        <begin position="181"/>
        <end position="204"/>
    </location>
</feature>
<dbReference type="Gene3D" id="1.10.287.950">
    <property type="entry name" value="Methyl-accepting chemotaxis protein"/>
    <property type="match status" value="1"/>
</dbReference>
<dbReference type="InterPro" id="IPR004089">
    <property type="entry name" value="MCPsignal_dom"/>
</dbReference>
<dbReference type="Pfam" id="PF00672">
    <property type="entry name" value="HAMP"/>
    <property type="match status" value="1"/>
</dbReference>
<evidence type="ECO:0000313" key="7">
    <source>
        <dbReference type="EMBL" id="MBI6875171.1"/>
    </source>
</evidence>
<dbReference type="Proteomes" id="UP000622687">
    <property type="component" value="Unassembled WGS sequence"/>
</dbReference>
<name>A0A934I559_9CLOT</name>
<dbReference type="PANTHER" id="PTHR32089">
    <property type="entry name" value="METHYL-ACCEPTING CHEMOTAXIS PROTEIN MCPB"/>
    <property type="match status" value="1"/>
</dbReference>
<dbReference type="Gene3D" id="6.10.340.10">
    <property type="match status" value="1"/>
</dbReference>
<feature type="transmembrane region" description="Helical" evidence="4">
    <location>
        <begin position="12"/>
        <end position="31"/>
    </location>
</feature>
<dbReference type="RefSeq" id="WP_211144525.1">
    <property type="nucleotide sequence ID" value="NZ_JAEEGB010000038.1"/>
</dbReference>
<proteinExistence type="inferred from homology"/>
<keyword evidence="4" id="KW-0472">Membrane</keyword>
<accession>A0A934I559</accession>
<evidence type="ECO:0000256" key="4">
    <source>
        <dbReference type="SAM" id="Phobius"/>
    </source>
</evidence>
<keyword evidence="8" id="KW-1185">Reference proteome</keyword>
<dbReference type="PANTHER" id="PTHR32089:SF112">
    <property type="entry name" value="LYSOZYME-LIKE PROTEIN-RELATED"/>
    <property type="match status" value="1"/>
</dbReference>
<sequence>MGKLGLKILKRVGLIFIFSMIILFAANLFIFRNVSLKIQEDVASCASKAASSVNGDNVEKIIKNKSMNSKEYKELKDSLIAYKNDTDVKFLYIMGKGEDNSAYTLVDGNIKRSDNIGQKYDLEKEMSEAFDGKITSSKNPVEDKDGILISGYAPIKNSSGKIIAIMGADIDVHLHTYTKKIMYISLIATAFIMSIFAALMTFSLSKKISSNVGKIKYGLDKMSQGDLTTSINVKSGDEIEDIATYVDKVRMDIKKIIEDIGLGSNRVRQQTESLSAVSEELAVASEAVAASIDEGAGNLSAQTEEMSIVSNILDAFGGKVNQISSLAEMLNSEIKIINNKAQDSNEDLAIFEQSIKDVNLSFNDVRDKIKGFNMHLDEISKITNIINGIADQTNLLALNAAIEAASAGEGGRGFSVVAEEIRKLAEQSKNSSQKITALIEVILHEGELIAETSDDMNDKLNNQVIKLDRSTNSLKMVINYIEGIFPKISDIHSNIVVINEEKQNIIEDTKAISSALENVSSSVEDISSSTQEVSASSQEIAASAEQLTDITQQMVKNIDKFQISEEK</sequence>
<evidence type="ECO:0000259" key="5">
    <source>
        <dbReference type="PROSITE" id="PS50111"/>
    </source>
</evidence>
<dbReference type="SMART" id="SM00283">
    <property type="entry name" value="MA"/>
    <property type="match status" value="1"/>
</dbReference>
<keyword evidence="1 3" id="KW-0807">Transducer</keyword>
<dbReference type="SUPFAM" id="SSF58104">
    <property type="entry name" value="Methyl-accepting chemotaxis protein (MCP) signaling domain"/>
    <property type="match status" value="1"/>
</dbReference>
<evidence type="ECO:0000256" key="1">
    <source>
        <dbReference type="ARBA" id="ARBA00023224"/>
    </source>
</evidence>
<feature type="domain" description="HAMP" evidence="6">
    <location>
        <begin position="206"/>
        <end position="258"/>
    </location>
</feature>
<dbReference type="AlphaFoldDB" id="A0A934I559"/>
<keyword evidence="4" id="KW-1133">Transmembrane helix</keyword>
<dbReference type="PROSITE" id="PS50885">
    <property type="entry name" value="HAMP"/>
    <property type="match status" value="1"/>
</dbReference>
<keyword evidence="4" id="KW-0812">Transmembrane</keyword>
<dbReference type="GO" id="GO:0007165">
    <property type="term" value="P:signal transduction"/>
    <property type="evidence" value="ECO:0007669"/>
    <property type="project" value="UniProtKB-KW"/>
</dbReference>
<organism evidence="7 8">
    <name type="scientific">Clostridium aciditolerans</name>
    <dbReference type="NCBI Taxonomy" id="339861"/>
    <lineage>
        <taxon>Bacteria</taxon>
        <taxon>Bacillati</taxon>
        <taxon>Bacillota</taxon>
        <taxon>Clostridia</taxon>
        <taxon>Eubacteriales</taxon>
        <taxon>Clostridiaceae</taxon>
        <taxon>Clostridium</taxon>
    </lineage>
</organism>
<reference evidence="7" key="1">
    <citation type="submission" date="2020-12" db="EMBL/GenBank/DDBJ databases">
        <title>Clostridium thailandense sp. nov., a novel acetogenic bacterium isolated from peat land soil in Thailand.</title>
        <authorList>
            <person name="Chaikitkaew S."/>
            <person name="Birkeland N.K."/>
        </authorList>
    </citation>
    <scope>NUCLEOTIDE SEQUENCE</scope>
    <source>
        <strain evidence="7">DSM 17425</strain>
    </source>
</reference>
<comment type="similarity">
    <text evidence="2">Belongs to the methyl-accepting chemotaxis (MCP) protein family.</text>
</comment>
<feature type="domain" description="Methyl-accepting transducer" evidence="5">
    <location>
        <begin position="277"/>
        <end position="548"/>
    </location>
</feature>
<evidence type="ECO:0000256" key="2">
    <source>
        <dbReference type="ARBA" id="ARBA00029447"/>
    </source>
</evidence>
<dbReference type="GO" id="GO:0016020">
    <property type="term" value="C:membrane"/>
    <property type="evidence" value="ECO:0007669"/>
    <property type="project" value="InterPro"/>
</dbReference>